<feature type="domain" description="Fe/B12 periplasmic-binding" evidence="2">
    <location>
        <begin position="5"/>
        <end position="253"/>
    </location>
</feature>
<gene>
    <name evidence="3" type="ORF">ACFQE9_06215</name>
</gene>
<evidence type="ECO:0000259" key="2">
    <source>
        <dbReference type="PROSITE" id="PS50983"/>
    </source>
</evidence>
<dbReference type="InterPro" id="IPR002491">
    <property type="entry name" value="ABC_transptr_periplasmic_BD"/>
</dbReference>
<dbReference type="RefSeq" id="WP_379741941.1">
    <property type="nucleotide sequence ID" value="NZ_JBHSVN010000001.1"/>
</dbReference>
<dbReference type="PANTHER" id="PTHR42860">
    <property type="entry name" value="VITAMIN B12-BINDING PROTEIN"/>
    <property type="match status" value="1"/>
</dbReference>
<evidence type="ECO:0000313" key="3">
    <source>
        <dbReference type="EMBL" id="MFC6892202.1"/>
    </source>
</evidence>
<proteinExistence type="predicted"/>
<reference evidence="3 4" key="1">
    <citation type="journal article" date="2019" name="Int. J. Syst. Evol. Microbiol.">
        <title>The Global Catalogue of Microorganisms (GCM) 10K type strain sequencing project: providing services to taxonomists for standard genome sequencing and annotation.</title>
        <authorList>
            <consortium name="The Broad Institute Genomics Platform"/>
            <consortium name="The Broad Institute Genome Sequencing Center for Infectious Disease"/>
            <person name="Wu L."/>
            <person name="Ma J."/>
        </authorList>
    </citation>
    <scope>NUCLEOTIDE SEQUENCE [LARGE SCALE GENOMIC DNA]</scope>
    <source>
        <strain evidence="3 4">SKJ47</strain>
    </source>
</reference>
<protein>
    <submittedName>
        <fullName evidence="3">Cobalamin-binding protein</fullName>
    </submittedName>
</protein>
<dbReference type="InterPro" id="IPR054828">
    <property type="entry name" value="Vit_B12_bind_prot"/>
</dbReference>
<evidence type="ECO:0000313" key="4">
    <source>
        <dbReference type="Proteomes" id="UP001596296"/>
    </source>
</evidence>
<comment type="caution">
    <text evidence="3">The sequence shown here is derived from an EMBL/GenBank/DDBJ whole genome shotgun (WGS) entry which is preliminary data.</text>
</comment>
<dbReference type="Pfam" id="PF01497">
    <property type="entry name" value="Peripla_BP_2"/>
    <property type="match status" value="1"/>
</dbReference>
<evidence type="ECO:0000256" key="1">
    <source>
        <dbReference type="ARBA" id="ARBA00022729"/>
    </source>
</evidence>
<dbReference type="Proteomes" id="UP001596296">
    <property type="component" value="Unassembled WGS sequence"/>
</dbReference>
<dbReference type="CDD" id="cd01144">
    <property type="entry name" value="BtuF"/>
    <property type="match status" value="1"/>
</dbReference>
<dbReference type="InterPro" id="IPR051030">
    <property type="entry name" value="Vitamin_B12-ABC_binding"/>
</dbReference>
<dbReference type="PANTHER" id="PTHR42860:SF1">
    <property type="entry name" value="VITAMIN B12-BINDING PROTEIN"/>
    <property type="match status" value="1"/>
</dbReference>
<dbReference type="NCBIfam" id="NF038402">
    <property type="entry name" value="TroA_like"/>
    <property type="match status" value="1"/>
</dbReference>
<dbReference type="PROSITE" id="PS50983">
    <property type="entry name" value="FE_B12_PBP"/>
    <property type="match status" value="1"/>
</dbReference>
<dbReference type="AlphaFoldDB" id="A0ABD5URW7"/>
<sequence length="257" mass="27920">MEPPRVVSLAPSATATIGALGASDRLVGVTAHCSVESGRDPETVGGWTTPDLERVDELEPDVVLTSDGLQAEIADALRDRGHDVVHHEPATLEDVVESFADVGDAVGRREAGERLAERARGRIDEITESVSNHRRESRGTRPVIYCEEWSDPPMAAGNWVPDVVEAAGGRYPFVDPGERSRETDEEAVRGHDPDHVVLHPCGYGDRVDPSVIADRGWELDAEVHVIHDDLMNQPSPGLIEGIERLAEVIHPGLHLET</sequence>
<keyword evidence="4" id="KW-1185">Reference proteome</keyword>
<dbReference type="EMBL" id="JBHSXL010000006">
    <property type="protein sequence ID" value="MFC6892202.1"/>
    <property type="molecule type" value="Genomic_DNA"/>
</dbReference>
<name>A0ABD5URW7_9EURY</name>
<keyword evidence="1" id="KW-0732">Signal</keyword>
<dbReference type="Gene3D" id="3.40.50.1980">
    <property type="entry name" value="Nitrogenase molybdenum iron protein domain"/>
    <property type="match status" value="2"/>
</dbReference>
<accession>A0ABD5URW7</accession>
<organism evidence="3 4">
    <name type="scientific">Halopenitus salinus</name>
    <dbReference type="NCBI Taxonomy" id="1198295"/>
    <lineage>
        <taxon>Archaea</taxon>
        <taxon>Methanobacteriati</taxon>
        <taxon>Methanobacteriota</taxon>
        <taxon>Stenosarchaea group</taxon>
        <taxon>Halobacteria</taxon>
        <taxon>Halobacteriales</taxon>
        <taxon>Haloferacaceae</taxon>
        <taxon>Halopenitus</taxon>
    </lineage>
</organism>
<dbReference type="SUPFAM" id="SSF53807">
    <property type="entry name" value="Helical backbone' metal receptor"/>
    <property type="match status" value="1"/>
</dbReference>